<name>A0AAE0EJJ5_9ROSI</name>
<dbReference type="PANTHER" id="PTHR35218:SF9">
    <property type="entry name" value="ENDONUCLEASE_EXONUCLEASE_PHOSPHATASE DOMAIN-CONTAINING PROTEIN"/>
    <property type="match status" value="1"/>
</dbReference>
<dbReference type="InterPro" id="IPR036691">
    <property type="entry name" value="Endo/exonu/phosph_ase_sf"/>
</dbReference>
<dbReference type="InterPro" id="IPR005135">
    <property type="entry name" value="Endo/exonuclease/phosphatase"/>
</dbReference>
<dbReference type="SUPFAM" id="SSF56219">
    <property type="entry name" value="DNase I-like"/>
    <property type="match status" value="1"/>
</dbReference>
<protein>
    <recommendedName>
        <fullName evidence="1">Endonuclease/exonuclease/phosphatase domain-containing protein</fullName>
    </recommendedName>
</protein>
<dbReference type="AlphaFoldDB" id="A0AAE0EJJ5"/>
<gene>
    <name evidence="2" type="ORF">Dsin_002033</name>
</gene>
<comment type="caution">
    <text evidence="2">The sequence shown here is derived from an EMBL/GenBank/DDBJ whole genome shotgun (WGS) entry which is preliminary data.</text>
</comment>
<accession>A0AAE0EJJ5</accession>
<organism evidence="2 3">
    <name type="scientific">Dipteronia sinensis</name>
    <dbReference type="NCBI Taxonomy" id="43782"/>
    <lineage>
        <taxon>Eukaryota</taxon>
        <taxon>Viridiplantae</taxon>
        <taxon>Streptophyta</taxon>
        <taxon>Embryophyta</taxon>
        <taxon>Tracheophyta</taxon>
        <taxon>Spermatophyta</taxon>
        <taxon>Magnoliopsida</taxon>
        <taxon>eudicotyledons</taxon>
        <taxon>Gunneridae</taxon>
        <taxon>Pentapetalae</taxon>
        <taxon>rosids</taxon>
        <taxon>malvids</taxon>
        <taxon>Sapindales</taxon>
        <taxon>Sapindaceae</taxon>
        <taxon>Hippocastanoideae</taxon>
        <taxon>Acereae</taxon>
        <taxon>Dipteronia</taxon>
    </lineage>
</organism>
<dbReference type="Pfam" id="PF03372">
    <property type="entry name" value="Exo_endo_phos"/>
    <property type="match status" value="1"/>
</dbReference>
<dbReference type="GO" id="GO:0003824">
    <property type="term" value="F:catalytic activity"/>
    <property type="evidence" value="ECO:0007669"/>
    <property type="project" value="InterPro"/>
</dbReference>
<dbReference type="Proteomes" id="UP001281410">
    <property type="component" value="Unassembled WGS sequence"/>
</dbReference>
<reference evidence="2" key="1">
    <citation type="journal article" date="2023" name="Plant J.">
        <title>Genome sequences and population genomics provide insights into the demographic history, inbreeding, and mutation load of two 'living fossil' tree species of Dipteronia.</title>
        <authorList>
            <person name="Feng Y."/>
            <person name="Comes H.P."/>
            <person name="Chen J."/>
            <person name="Zhu S."/>
            <person name="Lu R."/>
            <person name="Zhang X."/>
            <person name="Li P."/>
            <person name="Qiu J."/>
            <person name="Olsen K.M."/>
            <person name="Qiu Y."/>
        </authorList>
    </citation>
    <scope>NUCLEOTIDE SEQUENCE</scope>
    <source>
        <strain evidence="2">NBL</strain>
    </source>
</reference>
<sequence>MKTIGWNVRGFNPLTFRALRALVQQEYPQLIFLSETMMKQSDVSNERCKLGFEGGFAVDRVGLGGGLMMFWREEIDLNVRSFTKGHIDAVIRVVGLCGGSRDSLVSLVKL</sequence>
<keyword evidence="3" id="KW-1185">Reference proteome</keyword>
<feature type="domain" description="Endonuclease/exonuclease/phosphatase" evidence="1">
    <location>
        <begin position="6"/>
        <end position="97"/>
    </location>
</feature>
<dbReference type="Gene3D" id="3.60.10.10">
    <property type="entry name" value="Endonuclease/exonuclease/phosphatase"/>
    <property type="match status" value="1"/>
</dbReference>
<dbReference type="EMBL" id="JANJYJ010000001">
    <property type="protein sequence ID" value="KAK3230152.1"/>
    <property type="molecule type" value="Genomic_DNA"/>
</dbReference>
<evidence type="ECO:0000313" key="2">
    <source>
        <dbReference type="EMBL" id="KAK3230152.1"/>
    </source>
</evidence>
<proteinExistence type="predicted"/>
<evidence type="ECO:0000259" key="1">
    <source>
        <dbReference type="Pfam" id="PF03372"/>
    </source>
</evidence>
<dbReference type="PANTHER" id="PTHR35218">
    <property type="entry name" value="RNASE H DOMAIN-CONTAINING PROTEIN"/>
    <property type="match status" value="1"/>
</dbReference>
<evidence type="ECO:0000313" key="3">
    <source>
        <dbReference type="Proteomes" id="UP001281410"/>
    </source>
</evidence>